<evidence type="ECO:0000313" key="2">
    <source>
        <dbReference type="Proteomes" id="UP001164244"/>
    </source>
</evidence>
<proteinExistence type="predicted"/>
<accession>A0AA46X550</accession>
<dbReference type="AlphaFoldDB" id="A0AA46X550"/>
<dbReference type="EMBL" id="CP110418">
    <property type="protein sequence ID" value="UZG51109.1"/>
    <property type="molecule type" value="Genomic_DNA"/>
</dbReference>
<name>A0AA46X550_9FIRM</name>
<reference evidence="1" key="1">
    <citation type="submission" date="2022-11" db="EMBL/GenBank/DDBJ databases">
        <title>Complete genome sequence of Veillonella rogosae KCOM 3468 isolated from human Subgingival dental plaque of Chronic peridontitis Lesion.</title>
        <authorList>
            <person name="Park S.-N."/>
            <person name="Lim Y.K."/>
            <person name="Kook J.-K."/>
        </authorList>
    </citation>
    <scope>NUCLEOTIDE SEQUENCE</scope>
    <source>
        <strain evidence="1">KCOM 3468</strain>
    </source>
</reference>
<protein>
    <submittedName>
        <fullName evidence="1">Uncharacterized protein</fullName>
    </submittedName>
</protein>
<sequence>MIKCTKEALAKDGGPSKGFFVVPGIKNNGVFMNLENYKISKLPYIENRSNEIMERYEIRAQYETEPPHGDAIYSISIKGKALPFWIYGRDVTFIGSSMVMVESVRCKTWDPIETMIIDLENEVYASLKEWYTDISFIDNQIEFSNQVVNMDKRILNNFEDLEWISF</sequence>
<evidence type="ECO:0000313" key="1">
    <source>
        <dbReference type="EMBL" id="UZG51109.1"/>
    </source>
</evidence>
<organism evidence="1 2">
    <name type="scientific">Veillonella rogosae</name>
    <dbReference type="NCBI Taxonomy" id="423477"/>
    <lineage>
        <taxon>Bacteria</taxon>
        <taxon>Bacillati</taxon>
        <taxon>Bacillota</taxon>
        <taxon>Negativicutes</taxon>
        <taxon>Veillonellales</taxon>
        <taxon>Veillonellaceae</taxon>
        <taxon>Veillonella</taxon>
    </lineage>
</organism>
<gene>
    <name evidence="1" type="ORF">OKW85_00450</name>
</gene>
<dbReference type="Proteomes" id="UP001164244">
    <property type="component" value="Chromosome"/>
</dbReference>
<dbReference type="KEGG" id="vrg:OKW85_00450"/>